<gene>
    <name evidence="3" type="ORF">RDB_LOCUS164695</name>
</gene>
<proteinExistence type="predicted"/>
<dbReference type="PANTHER" id="PTHR24361">
    <property type="entry name" value="MITOGEN-ACTIVATED KINASE KINASE KINASE"/>
    <property type="match status" value="1"/>
</dbReference>
<dbReference type="InterPro" id="IPR011009">
    <property type="entry name" value="Kinase-like_dom_sf"/>
</dbReference>
<dbReference type="EMBL" id="CAJMWW010000314">
    <property type="protein sequence ID" value="CAE6466037.1"/>
    <property type="molecule type" value="Genomic_DNA"/>
</dbReference>
<name>A0A8H3GTV7_9AGAM</name>
<feature type="domain" description="Protein kinase" evidence="2">
    <location>
        <begin position="35"/>
        <end position="338"/>
    </location>
</feature>
<dbReference type="AlphaFoldDB" id="A0A8H3GTV7"/>
<sequence>MHGQNTHRSGNIALILAGLHQNLTYNVLFRVVDTENNATFLARGAAADVWKVHDLPLSPNNGQDVPYVSKILRISPGDFDDDNLDNEDSEASEDEGEHDELATWDAFVKTYNDKVSEWTTLRHPNIVSVYTHEEDLNLHVEYCSNGSLRDFLKTSVGNKVNKIDVISDILAGLEYLHTLNPPIVHGNINAGKLFVGADGRTKIGEFGLAALCYPLAPLASAITFTGFSRCMSPELLDMDPDDDIPLVSGMPSDIWALGCTIFEVIVEKLPYFEYTHDIKIQRAILIGEKPGRQDNLLKDDACGRKLWPILESCWLMDPNERPSIQRILSLFPGDLSDLAASI</sequence>
<feature type="compositionally biased region" description="Acidic residues" evidence="1">
    <location>
        <begin position="78"/>
        <end position="98"/>
    </location>
</feature>
<dbReference type="Proteomes" id="UP000663841">
    <property type="component" value="Unassembled WGS sequence"/>
</dbReference>
<dbReference type="InterPro" id="IPR053235">
    <property type="entry name" value="Ser_Thr_kinase"/>
</dbReference>
<dbReference type="GO" id="GO:0005524">
    <property type="term" value="F:ATP binding"/>
    <property type="evidence" value="ECO:0007669"/>
    <property type="project" value="InterPro"/>
</dbReference>
<dbReference type="GO" id="GO:0004674">
    <property type="term" value="F:protein serine/threonine kinase activity"/>
    <property type="evidence" value="ECO:0007669"/>
    <property type="project" value="TreeGrafter"/>
</dbReference>
<evidence type="ECO:0000313" key="3">
    <source>
        <dbReference type="EMBL" id="CAE6466037.1"/>
    </source>
</evidence>
<comment type="caution">
    <text evidence="3">The sequence shown here is derived from an EMBL/GenBank/DDBJ whole genome shotgun (WGS) entry which is preliminary data.</text>
</comment>
<dbReference type="InterPro" id="IPR000719">
    <property type="entry name" value="Prot_kinase_dom"/>
</dbReference>
<dbReference type="Pfam" id="PF00069">
    <property type="entry name" value="Pkinase"/>
    <property type="match status" value="1"/>
</dbReference>
<evidence type="ECO:0000259" key="2">
    <source>
        <dbReference type="PROSITE" id="PS50011"/>
    </source>
</evidence>
<evidence type="ECO:0000313" key="4">
    <source>
        <dbReference type="Proteomes" id="UP000663841"/>
    </source>
</evidence>
<feature type="region of interest" description="Disordered" evidence="1">
    <location>
        <begin position="78"/>
        <end position="99"/>
    </location>
</feature>
<protein>
    <recommendedName>
        <fullName evidence="2">Protein kinase domain-containing protein</fullName>
    </recommendedName>
</protein>
<dbReference type="PROSITE" id="PS50011">
    <property type="entry name" value="PROTEIN_KINASE_DOM"/>
    <property type="match status" value="1"/>
</dbReference>
<dbReference type="GO" id="GO:0005737">
    <property type="term" value="C:cytoplasm"/>
    <property type="evidence" value="ECO:0007669"/>
    <property type="project" value="TreeGrafter"/>
</dbReference>
<reference evidence="3" key="1">
    <citation type="submission" date="2021-01" db="EMBL/GenBank/DDBJ databases">
        <authorList>
            <person name="Kaushik A."/>
        </authorList>
    </citation>
    <scope>NUCLEOTIDE SEQUENCE</scope>
    <source>
        <strain evidence="3">AG3-T5</strain>
    </source>
</reference>
<organism evidence="3 4">
    <name type="scientific">Rhizoctonia solani</name>
    <dbReference type="NCBI Taxonomy" id="456999"/>
    <lineage>
        <taxon>Eukaryota</taxon>
        <taxon>Fungi</taxon>
        <taxon>Dikarya</taxon>
        <taxon>Basidiomycota</taxon>
        <taxon>Agaricomycotina</taxon>
        <taxon>Agaricomycetes</taxon>
        <taxon>Cantharellales</taxon>
        <taxon>Ceratobasidiaceae</taxon>
        <taxon>Rhizoctonia</taxon>
    </lineage>
</organism>
<dbReference type="Gene3D" id="1.10.510.10">
    <property type="entry name" value="Transferase(Phosphotransferase) domain 1"/>
    <property type="match status" value="1"/>
</dbReference>
<accession>A0A8H3GTV7</accession>
<dbReference type="SUPFAM" id="SSF56112">
    <property type="entry name" value="Protein kinase-like (PK-like)"/>
    <property type="match status" value="1"/>
</dbReference>
<evidence type="ECO:0000256" key="1">
    <source>
        <dbReference type="SAM" id="MobiDB-lite"/>
    </source>
</evidence>